<comment type="caution">
    <text evidence="1">The sequence shown here is derived from an EMBL/GenBank/DDBJ whole genome shotgun (WGS) entry which is preliminary data.</text>
</comment>
<gene>
    <name evidence="1" type="ORF">HGO97_006035</name>
</gene>
<reference evidence="1 2" key="1">
    <citation type="submission" date="2021-06" db="EMBL/GenBank/DDBJ databases">
        <title>Faecalicatena sp. nov. isolated from porcine feces.</title>
        <authorList>
            <person name="Oh B.S."/>
            <person name="Lee J.H."/>
        </authorList>
    </citation>
    <scope>NUCLEOTIDE SEQUENCE [LARGE SCALE GENOMIC DNA]</scope>
    <source>
        <strain evidence="1 2">AGMB00832</strain>
    </source>
</reference>
<evidence type="ECO:0000313" key="2">
    <source>
        <dbReference type="Proteomes" id="UP000723714"/>
    </source>
</evidence>
<name>A0ABS6D1J9_9FIRM</name>
<dbReference type="Pfam" id="PF07927">
    <property type="entry name" value="HicA_toxin"/>
    <property type="match status" value="1"/>
</dbReference>
<sequence length="85" mass="10143">MSKKDKLIKRLYAIPSDFTYEEMKQLLEYYGFEEVKSGKTSGSSVKFYNKVSGMRMYFHRPHPGNIVKKYILRELIEILDKEELK</sequence>
<dbReference type="Proteomes" id="UP000723714">
    <property type="component" value="Unassembled WGS sequence"/>
</dbReference>
<proteinExistence type="predicted"/>
<evidence type="ECO:0000313" key="1">
    <source>
        <dbReference type="EMBL" id="MBU3875370.1"/>
    </source>
</evidence>
<dbReference type="InterPro" id="IPR012933">
    <property type="entry name" value="HicA_mRNA_interferase"/>
</dbReference>
<keyword evidence="2" id="KW-1185">Reference proteome</keyword>
<dbReference type="EMBL" id="JABACJ020000004">
    <property type="protein sequence ID" value="MBU3875370.1"/>
    <property type="molecule type" value="Genomic_DNA"/>
</dbReference>
<protein>
    <submittedName>
        <fullName evidence="1">Type II toxin-antitoxin system HicA family toxin</fullName>
    </submittedName>
</protein>
<accession>A0ABS6D1J9</accession>
<organism evidence="1 2">
    <name type="scientific">Faecalicatena faecalis</name>
    <dbReference type="NCBI Taxonomy" id="2726362"/>
    <lineage>
        <taxon>Bacteria</taxon>
        <taxon>Bacillati</taxon>
        <taxon>Bacillota</taxon>
        <taxon>Clostridia</taxon>
        <taxon>Lachnospirales</taxon>
        <taxon>Lachnospiraceae</taxon>
        <taxon>Faecalicatena</taxon>
    </lineage>
</organism>
<dbReference type="RefSeq" id="WP_216240324.1">
    <property type="nucleotide sequence ID" value="NZ_JABACJ020000004.1"/>
</dbReference>